<evidence type="ECO:0000313" key="3">
    <source>
        <dbReference type="Proteomes" id="UP000825933"/>
    </source>
</evidence>
<feature type="transmembrane region" description="Helical" evidence="1">
    <location>
        <begin position="12"/>
        <end position="32"/>
    </location>
</feature>
<gene>
    <name evidence="2" type="ORF">K8N75_10990</name>
</gene>
<name>A0A8T5URC6_9EURY</name>
<organism evidence="2 3">
    <name type="scientific">Methanobacterium spitsbergense</name>
    <dbReference type="NCBI Taxonomy" id="2874285"/>
    <lineage>
        <taxon>Archaea</taxon>
        <taxon>Methanobacteriati</taxon>
        <taxon>Methanobacteriota</taxon>
        <taxon>Methanomada group</taxon>
        <taxon>Methanobacteria</taxon>
        <taxon>Methanobacteriales</taxon>
        <taxon>Methanobacteriaceae</taxon>
        <taxon>Methanobacterium</taxon>
    </lineage>
</organism>
<sequence>MSQVKPEIKRVYGSIAVAFGWLLFLAFWLFYYASNYGIIQNIGILLASIVVVGIIIVVMWVPWAMKQEN</sequence>
<keyword evidence="1" id="KW-0812">Transmembrane</keyword>
<reference evidence="3" key="1">
    <citation type="journal article" date="2022" name="Microbiol. Resour. Announc.">
        <title>Draft Genome Sequence of a Methanogenic Archaeon from West Spitsbergen Permafrost.</title>
        <authorList>
            <person name="Trubitsyn V."/>
            <person name="Rivkina E."/>
            <person name="Shcherbakova V."/>
        </authorList>
    </citation>
    <scope>NUCLEOTIDE SEQUENCE [LARGE SCALE GENOMIC DNA]</scope>
    <source>
        <strain evidence="3">VT</strain>
    </source>
</reference>
<dbReference type="Proteomes" id="UP000825933">
    <property type="component" value="Unassembled WGS sequence"/>
</dbReference>
<dbReference type="RefSeq" id="WP_223792110.1">
    <property type="nucleotide sequence ID" value="NZ_JAIOUQ010000013.1"/>
</dbReference>
<feature type="transmembrane region" description="Helical" evidence="1">
    <location>
        <begin position="38"/>
        <end position="61"/>
    </location>
</feature>
<accession>A0A8T5URC6</accession>
<evidence type="ECO:0000313" key="2">
    <source>
        <dbReference type="EMBL" id="MBZ2166562.1"/>
    </source>
</evidence>
<proteinExistence type="predicted"/>
<dbReference type="AlphaFoldDB" id="A0A8T5URC6"/>
<protein>
    <submittedName>
        <fullName evidence="2">Uncharacterized protein</fullName>
    </submittedName>
</protein>
<comment type="caution">
    <text evidence="2">The sequence shown here is derived from an EMBL/GenBank/DDBJ whole genome shotgun (WGS) entry which is preliminary data.</text>
</comment>
<evidence type="ECO:0000256" key="1">
    <source>
        <dbReference type="SAM" id="Phobius"/>
    </source>
</evidence>
<keyword evidence="3" id="KW-1185">Reference proteome</keyword>
<dbReference type="EMBL" id="JAIOUQ010000013">
    <property type="protein sequence ID" value="MBZ2166562.1"/>
    <property type="molecule type" value="Genomic_DNA"/>
</dbReference>
<keyword evidence="1" id="KW-0472">Membrane</keyword>
<keyword evidence="1" id="KW-1133">Transmembrane helix</keyword>